<gene>
    <name evidence="2" type="ORF">PHYPSEUDO_006624</name>
</gene>
<keyword evidence="3" id="KW-1185">Reference proteome</keyword>
<evidence type="ECO:0000313" key="2">
    <source>
        <dbReference type="EMBL" id="KAG7390802.1"/>
    </source>
</evidence>
<dbReference type="Proteomes" id="UP000694044">
    <property type="component" value="Unassembled WGS sequence"/>
</dbReference>
<organism evidence="2 3">
    <name type="scientific">Phytophthora pseudosyringae</name>
    <dbReference type="NCBI Taxonomy" id="221518"/>
    <lineage>
        <taxon>Eukaryota</taxon>
        <taxon>Sar</taxon>
        <taxon>Stramenopiles</taxon>
        <taxon>Oomycota</taxon>
        <taxon>Peronosporomycetes</taxon>
        <taxon>Peronosporales</taxon>
        <taxon>Peronosporaceae</taxon>
        <taxon>Phytophthora</taxon>
    </lineage>
</organism>
<sequence>MQTATLRGTKRRRCVVLADGSAIGCYQRNTHETHTVVLEPSGHTYSYIQPDGTRTRHLTPTALSGHRPLVLDTLHIRNQFTDQAPYVHLRLMHPKSVRRQRRIRALRARWPRSEGKTKVSRLFNDQDKCFEMQSIEGAATVRLDASGKLVEVYYLVEVKASDDDVGESSSHAHYATLRRSFAVGQTPEGFELPMRVLLAAKAAWDKDREAWIEYDGKGEESVAVSDLPRNGAFAARPAFSVISTSGDGVRVDGDRENCLSLAEVLRVATLPSKLLYTRIVAEVVGEDATLFVSRRAPGQLPEIVVQLNHDRAVLTGCDGFFTWYDKEGCLQHRFTGETIPLPTTIETNSAGSSVTSLCQHIDYMLQAFKYAAQVQNQGAPSSSQSKPDELELVEEVENECGRFRAFRDGRIRAAFADRTILQVARDGECCSFYFPDGSSGQTTLTSAPLRHRTYIYQALKFGDWAFASKEERMQRHEKRQEAQTIAARELQRISVRCGMNSDLDMLQQKCSKDVDEKRVGKQKKEVDAMQSDRLDPSLVLSLTAVRELQAATLDHITSVDHALQAAATVTASSYP</sequence>
<dbReference type="EMBL" id="JAGDFM010000027">
    <property type="protein sequence ID" value="KAG7390802.1"/>
    <property type="molecule type" value="Genomic_DNA"/>
</dbReference>
<evidence type="ECO:0000259" key="1">
    <source>
        <dbReference type="Pfam" id="PF15016"/>
    </source>
</evidence>
<name>A0A8T1W9X5_9STRA</name>
<dbReference type="AlphaFoldDB" id="A0A8T1W9X5"/>
<dbReference type="InterPro" id="IPR053901">
    <property type="entry name" value="C5orf34-like"/>
</dbReference>
<dbReference type="PANTHER" id="PTHR34531:SF1">
    <property type="entry name" value="CHROMOSOME 5 OPEN READING FRAME 34"/>
    <property type="match status" value="1"/>
</dbReference>
<reference evidence="2" key="1">
    <citation type="submission" date="2021-02" db="EMBL/GenBank/DDBJ databases">
        <authorList>
            <person name="Palmer J.M."/>
        </authorList>
    </citation>
    <scope>NUCLEOTIDE SEQUENCE</scope>
    <source>
        <strain evidence="2">SCRP734</strain>
    </source>
</reference>
<dbReference type="Pfam" id="PF15016">
    <property type="entry name" value="C5orf34_C"/>
    <property type="match status" value="1"/>
</dbReference>
<dbReference type="OrthoDB" id="75908at2759"/>
<feature type="domain" description="C5orf34-like C-terminal" evidence="1">
    <location>
        <begin position="397"/>
        <end position="463"/>
    </location>
</feature>
<proteinExistence type="predicted"/>
<comment type="caution">
    <text evidence="2">The sequence shown here is derived from an EMBL/GenBank/DDBJ whole genome shotgun (WGS) entry which is preliminary data.</text>
</comment>
<dbReference type="InterPro" id="IPR027865">
    <property type="entry name" value="C5orf34-like_C"/>
</dbReference>
<evidence type="ECO:0000313" key="3">
    <source>
        <dbReference type="Proteomes" id="UP000694044"/>
    </source>
</evidence>
<protein>
    <recommendedName>
        <fullName evidence="1">C5orf34-like C-terminal domain-containing protein</fullName>
    </recommendedName>
</protein>
<dbReference type="PANTHER" id="PTHR34531">
    <property type="entry name" value="ZGC:153352"/>
    <property type="match status" value="1"/>
</dbReference>
<accession>A0A8T1W9X5</accession>